<evidence type="ECO:0000313" key="11">
    <source>
        <dbReference type="EMBL" id="KKO19415.1"/>
    </source>
</evidence>
<dbReference type="EMBL" id="LAQJ01000194">
    <property type="protein sequence ID" value="KKO19415.1"/>
    <property type="molecule type" value="Genomic_DNA"/>
</dbReference>
<feature type="active site" description="Nucleophile" evidence="8">
    <location>
        <position position="36"/>
    </location>
</feature>
<sequence length="109" mass="11722">MSGDVAVITDANFEGEVIKSSVPVLVDFWASWCGPCRQLAPIIDELATEYKGKAKVGKLDTEENNNTPAKFGITAIPTLILFKNGQAVNKMVGVKSKKDLKAALDAQLK</sequence>
<dbReference type="PANTHER" id="PTHR45663:SF11">
    <property type="entry name" value="GEO12009P1"/>
    <property type="match status" value="1"/>
</dbReference>
<evidence type="ECO:0000256" key="7">
    <source>
        <dbReference type="PIRNR" id="PIRNR000077"/>
    </source>
</evidence>
<dbReference type="NCBIfam" id="TIGR01068">
    <property type="entry name" value="thioredoxin"/>
    <property type="match status" value="1"/>
</dbReference>
<comment type="caution">
    <text evidence="11">The sequence shown here is derived from an EMBL/GenBank/DDBJ whole genome shotgun (WGS) entry which is preliminary data.</text>
</comment>
<dbReference type="GO" id="GO:0005829">
    <property type="term" value="C:cytosol"/>
    <property type="evidence" value="ECO:0007669"/>
    <property type="project" value="TreeGrafter"/>
</dbReference>
<feature type="site" description="Contributes to redox potential value" evidence="8">
    <location>
        <position position="34"/>
    </location>
</feature>
<gene>
    <name evidence="11" type="ORF">BROFUL_01877</name>
</gene>
<dbReference type="InterPro" id="IPR017937">
    <property type="entry name" value="Thioredoxin_CS"/>
</dbReference>
<evidence type="ECO:0000256" key="1">
    <source>
        <dbReference type="ARBA" id="ARBA00008987"/>
    </source>
</evidence>
<keyword evidence="4 9" id="KW-1015">Disulfide bond</keyword>
<keyword evidence="3" id="KW-0249">Electron transport</keyword>
<protein>
    <recommendedName>
        <fullName evidence="6 7">Thioredoxin</fullName>
    </recommendedName>
</protein>
<organism evidence="11 12">
    <name type="scientific">Candidatus Brocadia fulgida</name>
    <dbReference type="NCBI Taxonomy" id="380242"/>
    <lineage>
        <taxon>Bacteria</taxon>
        <taxon>Pseudomonadati</taxon>
        <taxon>Planctomycetota</taxon>
        <taxon>Candidatus Brocadiia</taxon>
        <taxon>Candidatus Brocadiales</taxon>
        <taxon>Candidatus Brocadiaceae</taxon>
        <taxon>Candidatus Brocadia</taxon>
    </lineage>
</organism>
<feature type="disulfide bond" description="Redox-active" evidence="9">
    <location>
        <begin position="33"/>
        <end position="36"/>
    </location>
</feature>
<dbReference type="PIRSF" id="PIRSF000077">
    <property type="entry name" value="Thioredoxin"/>
    <property type="match status" value="1"/>
</dbReference>
<dbReference type="SUPFAM" id="SSF52833">
    <property type="entry name" value="Thioredoxin-like"/>
    <property type="match status" value="1"/>
</dbReference>
<keyword evidence="5 9" id="KW-0676">Redox-active center</keyword>
<feature type="site" description="Contributes to redox potential value" evidence="8">
    <location>
        <position position="35"/>
    </location>
</feature>
<evidence type="ECO:0000313" key="12">
    <source>
        <dbReference type="Proteomes" id="UP000034954"/>
    </source>
</evidence>
<feature type="site" description="Deprotonates C-terminal active site Cys" evidence="8">
    <location>
        <position position="27"/>
    </location>
</feature>
<dbReference type="InterPro" id="IPR013766">
    <property type="entry name" value="Thioredoxin_domain"/>
</dbReference>
<evidence type="ECO:0000256" key="5">
    <source>
        <dbReference type="ARBA" id="ARBA00023284"/>
    </source>
</evidence>
<evidence type="ECO:0000256" key="3">
    <source>
        <dbReference type="ARBA" id="ARBA00022982"/>
    </source>
</evidence>
<dbReference type="PRINTS" id="PR00421">
    <property type="entry name" value="THIOREDOXIN"/>
</dbReference>
<dbReference type="FunFam" id="3.40.30.10:FF:000001">
    <property type="entry name" value="Thioredoxin"/>
    <property type="match status" value="1"/>
</dbReference>
<feature type="active site" description="Nucleophile" evidence="8">
    <location>
        <position position="33"/>
    </location>
</feature>
<evidence type="ECO:0000256" key="9">
    <source>
        <dbReference type="PIRSR" id="PIRSR000077-4"/>
    </source>
</evidence>
<feature type="domain" description="Thioredoxin" evidence="10">
    <location>
        <begin position="1"/>
        <end position="109"/>
    </location>
</feature>
<evidence type="ECO:0000256" key="2">
    <source>
        <dbReference type="ARBA" id="ARBA00022448"/>
    </source>
</evidence>
<dbReference type="PROSITE" id="PS51352">
    <property type="entry name" value="THIOREDOXIN_2"/>
    <property type="match status" value="1"/>
</dbReference>
<dbReference type="AlphaFoldDB" id="A0A0M2UUW5"/>
<dbReference type="GO" id="GO:0045454">
    <property type="term" value="P:cell redox homeostasis"/>
    <property type="evidence" value="ECO:0007669"/>
    <property type="project" value="TreeGrafter"/>
</dbReference>
<dbReference type="Pfam" id="PF00085">
    <property type="entry name" value="Thioredoxin"/>
    <property type="match status" value="1"/>
</dbReference>
<dbReference type="PATRIC" id="fig|380242.3.peg.2341"/>
<dbReference type="CDD" id="cd02947">
    <property type="entry name" value="TRX_family"/>
    <property type="match status" value="1"/>
</dbReference>
<evidence type="ECO:0000256" key="8">
    <source>
        <dbReference type="PIRSR" id="PIRSR000077-1"/>
    </source>
</evidence>
<comment type="similarity">
    <text evidence="1 7">Belongs to the thioredoxin family.</text>
</comment>
<dbReference type="Proteomes" id="UP000034954">
    <property type="component" value="Unassembled WGS sequence"/>
</dbReference>
<dbReference type="PROSITE" id="PS00194">
    <property type="entry name" value="THIOREDOXIN_1"/>
    <property type="match status" value="1"/>
</dbReference>
<keyword evidence="2" id="KW-0813">Transport</keyword>
<evidence type="ECO:0000259" key="10">
    <source>
        <dbReference type="PROSITE" id="PS51352"/>
    </source>
</evidence>
<evidence type="ECO:0000256" key="4">
    <source>
        <dbReference type="ARBA" id="ARBA00023157"/>
    </source>
</evidence>
<dbReference type="Gene3D" id="3.40.30.10">
    <property type="entry name" value="Glutaredoxin"/>
    <property type="match status" value="1"/>
</dbReference>
<dbReference type="PANTHER" id="PTHR45663">
    <property type="entry name" value="GEO12009P1"/>
    <property type="match status" value="1"/>
</dbReference>
<keyword evidence="12" id="KW-1185">Reference proteome</keyword>
<name>A0A0M2UUW5_9BACT</name>
<dbReference type="InterPro" id="IPR036249">
    <property type="entry name" value="Thioredoxin-like_sf"/>
</dbReference>
<proteinExistence type="inferred from homology"/>
<dbReference type="GO" id="GO:0015035">
    <property type="term" value="F:protein-disulfide reductase activity"/>
    <property type="evidence" value="ECO:0007669"/>
    <property type="project" value="UniProtKB-UniRule"/>
</dbReference>
<dbReference type="InterPro" id="IPR005746">
    <property type="entry name" value="Thioredoxin"/>
</dbReference>
<evidence type="ECO:0000256" key="6">
    <source>
        <dbReference type="NCBIfam" id="TIGR01068"/>
    </source>
</evidence>
<accession>A0A0M2UUW5</accession>
<reference evidence="11 12" key="1">
    <citation type="journal article" date="2013" name="BMC Microbiol.">
        <title>Identification of the type II cytochrome c maturation pathway in anammox bacteria by comparative genomics.</title>
        <authorList>
            <person name="Ferousi C."/>
            <person name="Speth D.R."/>
            <person name="Reimann J."/>
            <person name="Op den Camp H.J."/>
            <person name="Allen J.W."/>
            <person name="Keltjens J.T."/>
            <person name="Jetten M.S."/>
        </authorList>
    </citation>
    <scope>NUCLEOTIDE SEQUENCE [LARGE SCALE GENOMIC DNA]</scope>
    <source>
        <strain evidence="11">RU1</strain>
    </source>
</reference>